<dbReference type="EMBL" id="REGN01004907">
    <property type="protein sequence ID" value="RNA15696.1"/>
    <property type="molecule type" value="Genomic_DNA"/>
</dbReference>
<reference evidence="1 2" key="1">
    <citation type="journal article" date="2018" name="Sci. Rep.">
        <title>Genomic signatures of local adaptation to the degree of environmental predictability in rotifers.</title>
        <authorList>
            <person name="Franch-Gras L."/>
            <person name="Hahn C."/>
            <person name="Garcia-Roger E.M."/>
            <person name="Carmona M.J."/>
            <person name="Serra M."/>
            <person name="Gomez A."/>
        </authorList>
    </citation>
    <scope>NUCLEOTIDE SEQUENCE [LARGE SCALE GENOMIC DNA]</scope>
    <source>
        <strain evidence="1">HYR1</strain>
    </source>
</reference>
<keyword evidence="2" id="KW-1185">Reference proteome</keyword>
<name>A0A3M7QWG6_BRAPC</name>
<sequence length="171" mass="19696">MHTIKKYLIKKCNKLQSFCRAWNSVAQNLYNIEKQNASLGKWVEFWVLRPAENDKQISSHKTILNPSINQSCQPLCPGDGFISYLSNAKYIRPPSVKGLSSIHLHEFVSNDLYNPNQYPLASIMIIYLLKSDLTIRSNGSGVRNSRNAWFILNYLSSNSLKFKYFNKSRKS</sequence>
<evidence type="ECO:0000313" key="2">
    <source>
        <dbReference type="Proteomes" id="UP000276133"/>
    </source>
</evidence>
<organism evidence="1 2">
    <name type="scientific">Brachionus plicatilis</name>
    <name type="common">Marine rotifer</name>
    <name type="synonym">Brachionus muelleri</name>
    <dbReference type="NCBI Taxonomy" id="10195"/>
    <lineage>
        <taxon>Eukaryota</taxon>
        <taxon>Metazoa</taxon>
        <taxon>Spiralia</taxon>
        <taxon>Gnathifera</taxon>
        <taxon>Rotifera</taxon>
        <taxon>Eurotatoria</taxon>
        <taxon>Monogononta</taxon>
        <taxon>Pseudotrocha</taxon>
        <taxon>Ploima</taxon>
        <taxon>Brachionidae</taxon>
        <taxon>Brachionus</taxon>
    </lineage>
</organism>
<proteinExistence type="predicted"/>
<evidence type="ECO:0000313" key="1">
    <source>
        <dbReference type="EMBL" id="RNA15696.1"/>
    </source>
</evidence>
<gene>
    <name evidence="1" type="ORF">BpHYR1_001941</name>
</gene>
<accession>A0A3M7QWG6</accession>
<protein>
    <submittedName>
        <fullName evidence="1">Uncharacterized protein</fullName>
    </submittedName>
</protein>
<dbReference type="Proteomes" id="UP000276133">
    <property type="component" value="Unassembled WGS sequence"/>
</dbReference>
<dbReference type="AlphaFoldDB" id="A0A3M7QWG6"/>
<comment type="caution">
    <text evidence="1">The sequence shown here is derived from an EMBL/GenBank/DDBJ whole genome shotgun (WGS) entry which is preliminary data.</text>
</comment>